<reference evidence="5 6" key="1">
    <citation type="journal article" date="2014" name="FEMS Microbiol. Ecol.">
        <title>Sphaerotilus natans encrusted with nanoball-shaped Fe(III) oxide minerals formed by nitrate-reducing mixotrophic Fe(II) oxidation.</title>
        <authorList>
            <person name="Park S."/>
            <person name="Kim D.H."/>
            <person name="Lee J.H."/>
            <person name="Hur H.G."/>
        </authorList>
    </citation>
    <scope>NUCLEOTIDE SEQUENCE [LARGE SCALE GENOMIC DNA]</scope>
    <source>
        <strain evidence="5 6">DSM 6575</strain>
    </source>
</reference>
<dbReference type="InterPro" id="IPR039420">
    <property type="entry name" value="WalR-like"/>
</dbReference>
<dbReference type="EMBL" id="AZRA01000050">
    <property type="protein sequence ID" value="KDB52353.1"/>
    <property type="molecule type" value="Genomic_DNA"/>
</dbReference>
<feature type="modified residue" description="4-aspartylphosphate" evidence="2">
    <location>
        <position position="61"/>
    </location>
</feature>
<dbReference type="PRINTS" id="PR00038">
    <property type="entry name" value="HTHLUXR"/>
</dbReference>
<feature type="domain" description="Response regulatory" evidence="4">
    <location>
        <begin position="4"/>
        <end position="124"/>
    </location>
</feature>
<protein>
    <submittedName>
        <fullName evidence="5">Two component LuxR family transcriptional regulator</fullName>
    </submittedName>
</protein>
<dbReference type="CDD" id="cd06170">
    <property type="entry name" value="LuxR_C_like"/>
    <property type="match status" value="1"/>
</dbReference>
<organism evidence="5 6">
    <name type="scientific">Sphaerotilus natans subsp. natans DSM 6575</name>
    <dbReference type="NCBI Taxonomy" id="1286631"/>
    <lineage>
        <taxon>Bacteria</taxon>
        <taxon>Pseudomonadati</taxon>
        <taxon>Pseudomonadota</taxon>
        <taxon>Betaproteobacteria</taxon>
        <taxon>Burkholderiales</taxon>
        <taxon>Sphaerotilaceae</taxon>
        <taxon>Sphaerotilus</taxon>
    </lineage>
</organism>
<comment type="caution">
    <text evidence="5">The sequence shown here is derived from an EMBL/GenBank/DDBJ whole genome shotgun (WGS) entry which is preliminary data.</text>
</comment>
<dbReference type="InterPro" id="IPR016032">
    <property type="entry name" value="Sig_transdc_resp-reg_C-effctor"/>
</dbReference>
<dbReference type="PROSITE" id="PS50043">
    <property type="entry name" value="HTH_LUXR_2"/>
    <property type="match status" value="1"/>
</dbReference>
<dbReference type="Gene3D" id="3.40.50.2300">
    <property type="match status" value="1"/>
</dbReference>
<keyword evidence="1" id="KW-0238">DNA-binding</keyword>
<dbReference type="PROSITE" id="PS50110">
    <property type="entry name" value="RESPONSE_REGULATORY"/>
    <property type="match status" value="1"/>
</dbReference>
<evidence type="ECO:0000256" key="1">
    <source>
        <dbReference type="ARBA" id="ARBA00023125"/>
    </source>
</evidence>
<dbReference type="PANTHER" id="PTHR43214">
    <property type="entry name" value="TWO-COMPONENT RESPONSE REGULATOR"/>
    <property type="match status" value="1"/>
</dbReference>
<dbReference type="GO" id="GO:0003677">
    <property type="term" value="F:DNA binding"/>
    <property type="evidence" value="ECO:0007669"/>
    <property type="project" value="UniProtKB-KW"/>
</dbReference>
<dbReference type="eggNOG" id="COG2197">
    <property type="taxonomic scope" value="Bacteria"/>
</dbReference>
<dbReference type="Pfam" id="PF00196">
    <property type="entry name" value="GerE"/>
    <property type="match status" value="1"/>
</dbReference>
<gene>
    <name evidence="5" type="ORF">X805_19680</name>
</gene>
<dbReference type="InterPro" id="IPR000792">
    <property type="entry name" value="Tscrpt_reg_LuxR_C"/>
</dbReference>
<dbReference type="InterPro" id="IPR001789">
    <property type="entry name" value="Sig_transdc_resp-reg_receiver"/>
</dbReference>
<evidence type="ECO:0000256" key="2">
    <source>
        <dbReference type="PROSITE-ProRule" id="PRU00169"/>
    </source>
</evidence>
<feature type="domain" description="HTH luxR-type" evidence="3">
    <location>
        <begin position="148"/>
        <end position="213"/>
    </location>
</feature>
<dbReference type="Pfam" id="PF00072">
    <property type="entry name" value="Response_reg"/>
    <property type="match status" value="1"/>
</dbReference>
<dbReference type="InterPro" id="IPR011006">
    <property type="entry name" value="CheY-like_superfamily"/>
</dbReference>
<evidence type="ECO:0000259" key="4">
    <source>
        <dbReference type="PROSITE" id="PS50110"/>
    </source>
</evidence>
<dbReference type="SMART" id="SM00421">
    <property type="entry name" value="HTH_LUXR"/>
    <property type="match status" value="1"/>
</dbReference>
<sequence>MPIRVLIVEDNAVARGFLTRVVRESFSDELSFVEAAGIEAASAALDLQGQGTEAFRLILCDLEQPDQAGLTLLARLAGYPAIRIATTLHSDDDHLFPALQCGASGYLLKEDRFEVLVEELQRIVRGQPPLSPSMARRMLAFLRAQPLPEGDARALTPRESEVLLQISKGFTVKEIARLMGMKGQMVNEHIRGAYRKLALTSTPQQALLAGATLDT</sequence>
<dbReference type="STRING" id="34103.SAMN05421778_115101"/>
<evidence type="ECO:0000313" key="5">
    <source>
        <dbReference type="EMBL" id="KDB52353.1"/>
    </source>
</evidence>
<dbReference type="Proteomes" id="UP000026714">
    <property type="component" value="Unassembled WGS sequence"/>
</dbReference>
<keyword evidence="2" id="KW-0597">Phosphoprotein</keyword>
<dbReference type="SUPFAM" id="SSF52172">
    <property type="entry name" value="CheY-like"/>
    <property type="match status" value="1"/>
</dbReference>
<keyword evidence="6" id="KW-1185">Reference proteome</keyword>
<proteinExistence type="predicted"/>
<name>A0A059KMK8_9BURK</name>
<dbReference type="AlphaFoldDB" id="A0A059KMK8"/>
<accession>A0A059KMK8</accession>
<dbReference type="GO" id="GO:0006355">
    <property type="term" value="P:regulation of DNA-templated transcription"/>
    <property type="evidence" value="ECO:0007669"/>
    <property type="project" value="InterPro"/>
</dbReference>
<evidence type="ECO:0000313" key="6">
    <source>
        <dbReference type="Proteomes" id="UP000026714"/>
    </source>
</evidence>
<evidence type="ECO:0000259" key="3">
    <source>
        <dbReference type="PROSITE" id="PS50043"/>
    </source>
</evidence>
<dbReference type="PATRIC" id="fig|1286631.3.peg.1934"/>
<dbReference type="GO" id="GO:0000160">
    <property type="term" value="P:phosphorelay signal transduction system"/>
    <property type="evidence" value="ECO:0007669"/>
    <property type="project" value="InterPro"/>
</dbReference>
<dbReference type="SUPFAM" id="SSF46894">
    <property type="entry name" value="C-terminal effector domain of the bipartite response regulators"/>
    <property type="match status" value="1"/>
</dbReference>
<dbReference type="SMART" id="SM00448">
    <property type="entry name" value="REC"/>
    <property type="match status" value="1"/>
</dbReference>
<dbReference type="RefSeq" id="WP_037481232.1">
    <property type="nucleotide sequence ID" value="NZ_AZRA01000050.1"/>
</dbReference>